<proteinExistence type="predicted"/>
<name>A0A5J5CRT7_9PERO</name>
<reference evidence="2 3" key="1">
    <citation type="submission" date="2019-08" db="EMBL/GenBank/DDBJ databases">
        <title>A chromosome-level genome assembly, high-density linkage maps, and genome scans reveal the genomic architecture of hybrid incompatibilities underlying speciation via character displacement in darters (Percidae: Etheostominae).</title>
        <authorList>
            <person name="Moran R.L."/>
            <person name="Catchen J.M."/>
            <person name="Fuller R.C."/>
        </authorList>
    </citation>
    <scope>NUCLEOTIDE SEQUENCE [LARGE SCALE GENOMIC DNA]</scope>
    <source>
        <strain evidence="2">EspeVRDwgs_2016</strain>
        <tissue evidence="2">Muscle</tissue>
    </source>
</reference>
<protein>
    <submittedName>
        <fullName evidence="2">Uncharacterized protein</fullName>
    </submittedName>
</protein>
<sequence length="318" mass="34001">MRFAEGLLEENNGERGLRQIDRQNSDGEVVEQVKMSHVGAVRVSVLVDQPFPLAGVGVSCADRPVVTCVTSELRSSLATPPQERESDDPSKAMLRSRCGSLRLVTPVRDEFCISNTEGLGGNAEVPGDSLQRGGGDIDQSCDDDKDVDGCPAYDEDGNHHQDHADERQIFFNLGARQHAHTLQPEDHEAIADGDDEDRHDEGKDEHADLQQGVPVPGGVGEYQLAVNNTGGCAGSLVVFAHKFADTVGKSPIPVASRLRIARGVVVGEVSTEAAVVEKHGELAPVIHVRAVACGLHGPVGAARVFRLSSGALWWTRCL</sequence>
<accession>A0A5J5CRT7</accession>
<feature type="compositionally biased region" description="Basic and acidic residues" evidence="1">
    <location>
        <begin position="199"/>
        <end position="208"/>
    </location>
</feature>
<gene>
    <name evidence="2" type="ORF">FQN60_014827</name>
</gene>
<evidence type="ECO:0000313" key="2">
    <source>
        <dbReference type="EMBL" id="KAA8583619.1"/>
    </source>
</evidence>
<keyword evidence="3" id="KW-1185">Reference proteome</keyword>
<comment type="caution">
    <text evidence="2">The sequence shown here is derived from an EMBL/GenBank/DDBJ whole genome shotgun (WGS) entry which is preliminary data.</text>
</comment>
<organism evidence="2 3">
    <name type="scientific">Etheostoma spectabile</name>
    <name type="common">orangethroat darter</name>
    <dbReference type="NCBI Taxonomy" id="54343"/>
    <lineage>
        <taxon>Eukaryota</taxon>
        <taxon>Metazoa</taxon>
        <taxon>Chordata</taxon>
        <taxon>Craniata</taxon>
        <taxon>Vertebrata</taxon>
        <taxon>Euteleostomi</taxon>
        <taxon>Actinopterygii</taxon>
        <taxon>Neopterygii</taxon>
        <taxon>Teleostei</taxon>
        <taxon>Neoteleostei</taxon>
        <taxon>Acanthomorphata</taxon>
        <taxon>Eupercaria</taxon>
        <taxon>Perciformes</taxon>
        <taxon>Percoidei</taxon>
        <taxon>Percidae</taxon>
        <taxon>Etheostomatinae</taxon>
        <taxon>Etheostoma</taxon>
    </lineage>
</organism>
<dbReference type="Proteomes" id="UP000327493">
    <property type="component" value="Chromosome 17"/>
</dbReference>
<evidence type="ECO:0000313" key="3">
    <source>
        <dbReference type="Proteomes" id="UP000327493"/>
    </source>
</evidence>
<dbReference type="EMBL" id="VOFY01000017">
    <property type="protein sequence ID" value="KAA8583619.1"/>
    <property type="molecule type" value="Genomic_DNA"/>
</dbReference>
<feature type="region of interest" description="Disordered" evidence="1">
    <location>
        <begin position="180"/>
        <end position="214"/>
    </location>
</feature>
<dbReference type="AlphaFoldDB" id="A0A5J5CRT7"/>
<evidence type="ECO:0000256" key="1">
    <source>
        <dbReference type="SAM" id="MobiDB-lite"/>
    </source>
</evidence>